<dbReference type="GO" id="GO:0003677">
    <property type="term" value="F:DNA binding"/>
    <property type="evidence" value="ECO:0007669"/>
    <property type="project" value="InterPro"/>
</dbReference>
<keyword evidence="2" id="KW-1185">Reference proteome</keyword>
<dbReference type="InterPro" id="IPR010992">
    <property type="entry name" value="IHF-like_DNA-bd_dom_sf"/>
</dbReference>
<dbReference type="AlphaFoldDB" id="A0A812P7H3"/>
<evidence type="ECO:0000313" key="2">
    <source>
        <dbReference type="Proteomes" id="UP000649617"/>
    </source>
</evidence>
<accession>A0A812P7H3</accession>
<name>A0A812P7H3_SYMPI</name>
<dbReference type="OrthoDB" id="439772at2759"/>
<dbReference type="GO" id="GO:0030527">
    <property type="term" value="F:structural constituent of chromatin"/>
    <property type="evidence" value="ECO:0007669"/>
    <property type="project" value="InterPro"/>
</dbReference>
<gene>
    <name evidence="1" type="primary">HCc2</name>
    <name evidence="1" type="ORF">SPIL2461_LOCUS8117</name>
</gene>
<dbReference type="Proteomes" id="UP000649617">
    <property type="component" value="Unassembled WGS sequence"/>
</dbReference>
<dbReference type="SUPFAM" id="SSF47729">
    <property type="entry name" value="IHF-like DNA-binding proteins"/>
    <property type="match status" value="1"/>
</dbReference>
<organism evidence="1 2">
    <name type="scientific">Symbiodinium pilosum</name>
    <name type="common">Dinoflagellate</name>
    <dbReference type="NCBI Taxonomy" id="2952"/>
    <lineage>
        <taxon>Eukaryota</taxon>
        <taxon>Sar</taxon>
        <taxon>Alveolata</taxon>
        <taxon>Dinophyceae</taxon>
        <taxon>Suessiales</taxon>
        <taxon>Symbiodiniaceae</taxon>
        <taxon>Symbiodinium</taxon>
    </lineage>
</organism>
<dbReference type="Pfam" id="PF00216">
    <property type="entry name" value="Bac_DNA_binding"/>
    <property type="match status" value="1"/>
</dbReference>
<dbReference type="Gene3D" id="4.10.520.10">
    <property type="entry name" value="IHF-like DNA-binding proteins"/>
    <property type="match status" value="1"/>
</dbReference>
<dbReference type="InterPro" id="IPR000119">
    <property type="entry name" value="Hist_DNA-bd"/>
</dbReference>
<sequence>MKAMKSMKAMKAVRATPKGEIAAQLAEGAGLKKSEVMKLLDSLADIGTKELKKAGKFTLPGLVMIKTRKKKATKAGKRMMFGKEVKIKAQPAKTVVKAFPVKAIKDEF</sequence>
<comment type="caution">
    <text evidence="1">The sequence shown here is derived from an EMBL/GenBank/DDBJ whole genome shotgun (WGS) entry which is preliminary data.</text>
</comment>
<dbReference type="EMBL" id="CAJNIZ010013095">
    <property type="protein sequence ID" value="CAE7343241.1"/>
    <property type="molecule type" value="Genomic_DNA"/>
</dbReference>
<protein>
    <submittedName>
        <fullName evidence="1">HCc2 protein</fullName>
    </submittedName>
</protein>
<evidence type="ECO:0000313" key="1">
    <source>
        <dbReference type="EMBL" id="CAE7343241.1"/>
    </source>
</evidence>
<reference evidence="1" key="1">
    <citation type="submission" date="2021-02" db="EMBL/GenBank/DDBJ databases">
        <authorList>
            <person name="Dougan E. K."/>
            <person name="Rhodes N."/>
            <person name="Thang M."/>
            <person name="Chan C."/>
        </authorList>
    </citation>
    <scope>NUCLEOTIDE SEQUENCE</scope>
</reference>
<proteinExistence type="predicted"/>